<evidence type="ECO:0000256" key="3">
    <source>
        <dbReference type="ARBA" id="ARBA00007851"/>
    </source>
</evidence>
<feature type="region of interest" description="Disordered" evidence="12">
    <location>
        <begin position="1"/>
        <end position="31"/>
    </location>
</feature>
<keyword evidence="11" id="KW-0175">Coiled coil</keyword>
<dbReference type="OrthoDB" id="2573519at2"/>
<dbReference type="InterPro" id="IPR012774">
    <property type="entry name" value="EctD"/>
</dbReference>
<keyword evidence="5" id="KW-0479">Metal-binding</keyword>
<comment type="function">
    <text evidence="2">Involved in the biosynthesis of 5-hydroxyectoine, called compatible solute, which helps organisms to survive extreme osmotic stress by acting as a highly soluble organic osmolyte. Catalyzes the 2-oxoglutarate-dependent selective hydroxylation of L-ectoine to yield (4S,5S)-5-hydroxyectoine.</text>
</comment>
<comment type="cofactor">
    <cofactor evidence="1">
        <name>Fe(2+)</name>
        <dbReference type="ChEBI" id="CHEBI:29033"/>
    </cofactor>
</comment>
<evidence type="ECO:0000256" key="10">
    <source>
        <dbReference type="NCBIfam" id="TIGR02408"/>
    </source>
</evidence>
<evidence type="ECO:0000256" key="8">
    <source>
        <dbReference type="ARBA" id="ARBA00023004"/>
    </source>
</evidence>
<organism evidence="13 14">
    <name type="scientific">Amycolatopsis rubida</name>
    <dbReference type="NCBI Taxonomy" id="112413"/>
    <lineage>
        <taxon>Bacteria</taxon>
        <taxon>Bacillati</taxon>
        <taxon>Actinomycetota</taxon>
        <taxon>Actinomycetes</taxon>
        <taxon>Pseudonocardiales</taxon>
        <taxon>Pseudonocardiaceae</taxon>
        <taxon>Amycolatopsis</taxon>
    </lineage>
</organism>
<dbReference type="Gene3D" id="2.60.120.620">
    <property type="entry name" value="q2cbj1_9rhob like domain"/>
    <property type="match status" value="1"/>
</dbReference>
<dbReference type="STRING" id="112413.SAMN05421854_11921"/>
<dbReference type="RefSeq" id="WP_093576776.1">
    <property type="nucleotide sequence ID" value="NZ_FOWC01000019.1"/>
</dbReference>
<dbReference type="NCBIfam" id="TIGR02408">
    <property type="entry name" value="ectoine_ThpD"/>
    <property type="match status" value="1"/>
</dbReference>
<reference evidence="13 14" key="1">
    <citation type="submission" date="2016-10" db="EMBL/GenBank/DDBJ databases">
        <authorList>
            <person name="de Groot N.N."/>
        </authorList>
    </citation>
    <scope>NUCLEOTIDE SEQUENCE [LARGE SCALE GENOMIC DNA]</scope>
    <source>
        <strain evidence="13 14">DSM 44637</strain>
    </source>
</reference>
<evidence type="ECO:0000256" key="1">
    <source>
        <dbReference type="ARBA" id="ARBA00001954"/>
    </source>
</evidence>
<proteinExistence type="inferred from homology"/>
<sequence length="304" mass="33782">MTSTLADRYPTRTADTPQILERPDPAVWGDRPGPLADTSLDAYARTGFLALEHLFDRAEVQTCLDELDRLGAELRAAEDERVAFEGDTRQVRSIFEVHLLSKEIRGILVQPKVVDMARQILGSEVYVHQCRINCKPGFDGGPFHWHSDFETWHAEDGMPRPRAFSISVALTENYPFNGALMIMPGTHAKFITCCGTTPPGYFHDSLRRHEPGAQVGMPDRASLTRMSDEHGIECFAGKPGSATVFDSNCLHGSNGNVTPFPRSNLFVVFNSVENTLVEPFAAPERRPPFIAARDFTPLAELAKR</sequence>
<keyword evidence="6" id="KW-0223">Dioxygenase</keyword>
<dbReference type="Proteomes" id="UP000199137">
    <property type="component" value="Unassembled WGS sequence"/>
</dbReference>
<gene>
    <name evidence="13" type="ORF">SAMN05421854_11921</name>
</gene>
<dbReference type="SUPFAM" id="SSF51197">
    <property type="entry name" value="Clavaminate synthase-like"/>
    <property type="match status" value="1"/>
</dbReference>
<comment type="similarity">
    <text evidence="3">Belongs to the PhyH family. EctD subfamily.</text>
</comment>
<name>A0A1I6AHQ7_9PSEU</name>
<evidence type="ECO:0000313" key="14">
    <source>
        <dbReference type="Proteomes" id="UP000199137"/>
    </source>
</evidence>
<evidence type="ECO:0000256" key="7">
    <source>
        <dbReference type="ARBA" id="ARBA00023002"/>
    </source>
</evidence>
<evidence type="ECO:0000313" key="13">
    <source>
        <dbReference type="EMBL" id="SFQ68200.1"/>
    </source>
</evidence>
<keyword evidence="8" id="KW-0408">Iron</keyword>
<dbReference type="Pfam" id="PF05721">
    <property type="entry name" value="PhyH"/>
    <property type="match status" value="1"/>
</dbReference>
<evidence type="ECO:0000256" key="9">
    <source>
        <dbReference type="ARBA" id="ARBA00049228"/>
    </source>
</evidence>
<comment type="catalytic activity">
    <reaction evidence="9">
        <text>L-ectoine + 2-oxoglutarate + O2 = 5-hydroxyectoine + succinate + CO2</text>
        <dbReference type="Rhea" id="RHEA:45740"/>
        <dbReference type="ChEBI" id="CHEBI:15379"/>
        <dbReference type="ChEBI" id="CHEBI:16526"/>
        <dbReference type="ChEBI" id="CHEBI:16810"/>
        <dbReference type="ChEBI" id="CHEBI:30031"/>
        <dbReference type="ChEBI" id="CHEBI:58515"/>
        <dbReference type="ChEBI" id="CHEBI:85413"/>
        <dbReference type="EC" id="1.14.11.55"/>
    </reaction>
</comment>
<evidence type="ECO:0000256" key="11">
    <source>
        <dbReference type="SAM" id="Coils"/>
    </source>
</evidence>
<keyword evidence="7" id="KW-0560">Oxidoreductase</keyword>
<dbReference type="EMBL" id="FOWC01000019">
    <property type="protein sequence ID" value="SFQ68200.1"/>
    <property type="molecule type" value="Genomic_DNA"/>
</dbReference>
<evidence type="ECO:0000256" key="6">
    <source>
        <dbReference type="ARBA" id="ARBA00022964"/>
    </source>
</evidence>
<dbReference type="PANTHER" id="PTHR20883">
    <property type="entry name" value="PHYTANOYL-COA DIOXYGENASE DOMAIN CONTAINING 1"/>
    <property type="match status" value="1"/>
</dbReference>
<evidence type="ECO:0000256" key="4">
    <source>
        <dbReference type="ARBA" id="ARBA00011738"/>
    </source>
</evidence>
<protein>
    <recommendedName>
        <fullName evidence="10">Ectoine hydroxylase</fullName>
        <ecNumber evidence="10">1.14.11.55</ecNumber>
    </recommendedName>
</protein>
<evidence type="ECO:0000256" key="12">
    <source>
        <dbReference type="SAM" id="MobiDB-lite"/>
    </source>
</evidence>
<dbReference type="AlphaFoldDB" id="A0A1I6AHQ7"/>
<accession>A0A1I6AHQ7</accession>
<dbReference type="InterPro" id="IPR008775">
    <property type="entry name" value="Phytyl_CoA_dOase-like"/>
</dbReference>
<evidence type="ECO:0000256" key="5">
    <source>
        <dbReference type="ARBA" id="ARBA00022723"/>
    </source>
</evidence>
<dbReference type="GO" id="GO:0005506">
    <property type="term" value="F:iron ion binding"/>
    <property type="evidence" value="ECO:0007669"/>
    <property type="project" value="UniProtKB-ARBA"/>
</dbReference>
<comment type="subunit">
    <text evidence="4">Homodimer.</text>
</comment>
<dbReference type="GO" id="GO:0016706">
    <property type="term" value="F:2-oxoglutarate-dependent dioxygenase activity"/>
    <property type="evidence" value="ECO:0007669"/>
    <property type="project" value="InterPro"/>
</dbReference>
<dbReference type="PANTHER" id="PTHR20883:SF48">
    <property type="entry name" value="ECTOINE DIOXYGENASE"/>
    <property type="match status" value="1"/>
</dbReference>
<feature type="coiled-coil region" evidence="11">
    <location>
        <begin position="60"/>
        <end position="87"/>
    </location>
</feature>
<dbReference type="EC" id="1.14.11.55" evidence="10"/>
<evidence type="ECO:0000256" key="2">
    <source>
        <dbReference type="ARBA" id="ARBA00004063"/>
    </source>
</evidence>